<accession>A0A4C1SB39</accession>
<keyword evidence="2" id="KW-1185">Reference proteome</keyword>
<proteinExistence type="predicted"/>
<gene>
    <name evidence="1" type="ORF">EVAR_100947_1</name>
</gene>
<dbReference type="Proteomes" id="UP000299102">
    <property type="component" value="Unassembled WGS sequence"/>
</dbReference>
<reference evidence="1 2" key="1">
    <citation type="journal article" date="2019" name="Commun. Biol.">
        <title>The bagworm genome reveals a unique fibroin gene that provides high tensile strength.</title>
        <authorList>
            <person name="Kono N."/>
            <person name="Nakamura H."/>
            <person name="Ohtoshi R."/>
            <person name="Tomita M."/>
            <person name="Numata K."/>
            <person name="Arakawa K."/>
        </authorList>
    </citation>
    <scope>NUCLEOTIDE SEQUENCE [LARGE SCALE GENOMIC DNA]</scope>
</reference>
<sequence length="133" mass="15284">MYLYEARNSADSVRARRIIRIACDRRFSFNPFARPSKSFVGFVVLFLPHPSSSRRSMAQESFPGSAAECLLDPRRVSFGPISRAFTILIRNLHGPFSRTVRNNEENWNRSKGDRRRSNASVFRALMGRSDDIE</sequence>
<comment type="caution">
    <text evidence="1">The sequence shown here is derived from an EMBL/GenBank/DDBJ whole genome shotgun (WGS) entry which is preliminary data.</text>
</comment>
<dbReference type="EMBL" id="BGZK01003257">
    <property type="protein sequence ID" value="GBO99273.1"/>
    <property type="molecule type" value="Genomic_DNA"/>
</dbReference>
<evidence type="ECO:0000313" key="2">
    <source>
        <dbReference type="Proteomes" id="UP000299102"/>
    </source>
</evidence>
<dbReference type="AlphaFoldDB" id="A0A4C1SB39"/>
<evidence type="ECO:0000313" key="1">
    <source>
        <dbReference type="EMBL" id="GBO99273.1"/>
    </source>
</evidence>
<name>A0A4C1SB39_EUMVA</name>
<protein>
    <submittedName>
        <fullName evidence="1">Uncharacterized protein</fullName>
    </submittedName>
</protein>
<organism evidence="1 2">
    <name type="scientific">Eumeta variegata</name>
    <name type="common">Bagworm moth</name>
    <name type="synonym">Eumeta japonica</name>
    <dbReference type="NCBI Taxonomy" id="151549"/>
    <lineage>
        <taxon>Eukaryota</taxon>
        <taxon>Metazoa</taxon>
        <taxon>Ecdysozoa</taxon>
        <taxon>Arthropoda</taxon>
        <taxon>Hexapoda</taxon>
        <taxon>Insecta</taxon>
        <taxon>Pterygota</taxon>
        <taxon>Neoptera</taxon>
        <taxon>Endopterygota</taxon>
        <taxon>Lepidoptera</taxon>
        <taxon>Glossata</taxon>
        <taxon>Ditrysia</taxon>
        <taxon>Tineoidea</taxon>
        <taxon>Psychidae</taxon>
        <taxon>Oiketicinae</taxon>
        <taxon>Eumeta</taxon>
    </lineage>
</organism>